<dbReference type="EMBL" id="MTHB01000027">
    <property type="protein sequence ID" value="OXC80056.1"/>
    <property type="molecule type" value="Genomic_DNA"/>
</dbReference>
<organism evidence="1 2">
    <name type="scientific">Caballeronia sordidicola</name>
    <name type="common">Burkholderia sordidicola</name>
    <dbReference type="NCBI Taxonomy" id="196367"/>
    <lineage>
        <taxon>Bacteria</taxon>
        <taxon>Pseudomonadati</taxon>
        <taxon>Pseudomonadota</taxon>
        <taxon>Betaproteobacteria</taxon>
        <taxon>Burkholderiales</taxon>
        <taxon>Burkholderiaceae</taxon>
        <taxon>Caballeronia</taxon>
    </lineage>
</organism>
<dbReference type="Proteomes" id="UP000214720">
    <property type="component" value="Unassembled WGS sequence"/>
</dbReference>
<protein>
    <submittedName>
        <fullName evidence="1">Uncharacterized protein</fullName>
    </submittedName>
</protein>
<evidence type="ECO:0000313" key="1">
    <source>
        <dbReference type="EMBL" id="OXC80056.1"/>
    </source>
</evidence>
<accession>A0A226X9A3</accession>
<name>A0A226X9A3_CABSO</name>
<proteinExistence type="predicted"/>
<sequence length="38" mass="3933">MVDGYGARLAHTVGLNTLGAKRSSINRYPANVGLSATT</sequence>
<evidence type="ECO:0000313" key="2">
    <source>
        <dbReference type="Proteomes" id="UP000214720"/>
    </source>
</evidence>
<gene>
    <name evidence="1" type="ORF">BSU04_04490</name>
</gene>
<comment type="caution">
    <text evidence="1">The sequence shown here is derived from an EMBL/GenBank/DDBJ whole genome shotgun (WGS) entry which is preliminary data.</text>
</comment>
<reference evidence="2" key="1">
    <citation type="submission" date="2017-01" db="EMBL/GenBank/DDBJ databases">
        <title>Genome Analysis of Deinococcus marmoris KOPRI26562.</title>
        <authorList>
            <person name="Kim J.H."/>
            <person name="Oh H.-M."/>
        </authorList>
    </citation>
    <scope>NUCLEOTIDE SEQUENCE [LARGE SCALE GENOMIC DNA]</scope>
    <source>
        <strain evidence="2">PAMC 26633</strain>
    </source>
</reference>
<dbReference type="AlphaFoldDB" id="A0A226X9A3"/>